<dbReference type="Gene3D" id="2.60.210.10">
    <property type="entry name" value="Apoptosis, Tumor Necrosis Factor Receptor Associated Protein 2, Chain A"/>
    <property type="match status" value="2"/>
</dbReference>
<dbReference type="InterPro" id="IPR008974">
    <property type="entry name" value="TRAF-like"/>
</dbReference>
<gene>
    <name evidence="2" type="ORF">M0R45_024197</name>
</gene>
<keyword evidence="3" id="KW-1185">Reference proteome</keyword>
<dbReference type="PANTHER" id="PTHR46162">
    <property type="entry name" value="TRAF-LIKE FAMILY PROTEIN"/>
    <property type="match status" value="1"/>
</dbReference>
<dbReference type="AlphaFoldDB" id="A0AAW1WSG2"/>
<protein>
    <recommendedName>
        <fullName evidence="1">MATH domain-containing protein</fullName>
    </recommendedName>
</protein>
<name>A0AAW1WSG2_RUBAR</name>
<proteinExistence type="predicted"/>
<dbReference type="Pfam" id="PF22486">
    <property type="entry name" value="MATH_2"/>
    <property type="match status" value="2"/>
</dbReference>
<organism evidence="2 3">
    <name type="scientific">Rubus argutus</name>
    <name type="common">Southern blackberry</name>
    <dbReference type="NCBI Taxonomy" id="59490"/>
    <lineage>
        <taxon>Eukaryota</taxon>
        <taxon>Viridiplantae</taxon>
        <taxon>Streptophyta</taxon>
        <taxon>Embryophyta</taxon>
        <taxon>Tracheophyta</taxon>
        <taxon>Spermatophyta</taxon>
        <taxon>Magnoliopsida</taxon>
        <taxon>eudicotyledons</taxon>
        <taxon>Gunneridae</taxon>
        <taxon>Pentapetalae</taxon>
        <taxon>rosids</taxon>
        <taxon>fabids</taxon>
        <taxon>Rosales</taxon>
        <taxon>Rosaceae</taxon>
        <taxon>Rosoideae</taxon>
        <taxon>Rosoideae incertae sedis</taxon>
        <taxon>Rubus</taxon>
    </lineage>
</organism>
<dbReference type="PROSITE" id="PS50144">
    <property type="entry name" value="MATH"/>
    <property type="match status" value="2"/>
</dbReference>
<evidence type="ECO:0000259" key="1">
    <source>
        <dbReference type="PROSITE" id="PS50144"/>
    </source>
</evidence>
<evidence type="ECO:0000313" key="3">
    <source>
        <dbReference type="Proteomes" id="UP001457282"/>
    </source>
</evidence>
<dbReference type="InterPro" id="IPR002083">
    <property type="entry name" value="MATH/TRAF_dom"/>
</dbReference>
<comment type="caution">
    <text evidence="2">The sequence shown here is derived from an EMBL/GenBank/DDBJ whole genome shotgun (WGS) entry which is preliminary data.</text>
</comment>
<evidence type="ECO:0000313" key="2">
    <source>
        <dbReference type="EMBL" id="KAK9926991.1"/>
    </source>
</evidence>
<dbReference type="Proteomes" id="UP001457282">
    <property type="component" value="Unassembled WGS sequence"/>
</dbReference>
<feature type="domain" description="MATH" evidence="1">
    <location>
        <begin position="1"/>
        <end position="122"/>
    </location>
</feature>
<reference evidence="2 3" key="1">
    <citation type="journal article" date="2023" name="G3 (Bethesda)">
        <title>A chromosome-length genome assembly and annotation of blackberry (Rubus argutus, cv. 'Hillquist').</title>
        <authorList>
            <person name="Bruna T."/>
            <person name="Aryal R."/>
            <person name="Dudchenko O."/>
            <person name="Sargent D.J."/>
            <person name="Mead D."/>
            <person name="Buti M."/>
            <person name="Cavallini A."/>
            <person name="Hytonen T."/>
            <person name="Andres J."/>
            <person name="Pham M."/>
            <person name="Weisz D."/>
            <person name="Mascagni F."/>
            <person name="Usai G."/>
            <person name="Natali L."/>
            <person name="Bassil N."/>
            <person name="Fernandez G.E."/>
            <person name="Lomsadze A."/>
            <person name="Armour M."/>
            <person name="Olukolu B."/>
            <person name="Poorten T."/>
            <person name="Britton C."/>
            <person name="Davik J."/>
            <person name="Ashrafi H."/>
            <person name="Aiden E.L."/>
            <person name="Borodovsky M."/>
            <person name="Worthington M."/>
        </authorList>
    </citation>
    <scope>NUCLEOTIDE SEQUENCE [LARGE SCALE GENOMIC DNA]</scope>
    <source>
        <strain evidence="2">PI 553951</strain>
    </source>
</reference>
<sequence>MDKYESTKFKAGGYKWKLVLFPNGNKKRNVDDHISLYLEMCGDKGIDPKFFVIVDYKFFLLNGHEKNYLVFEDANKNMKKYCIFQTIIGGLAGFDQFIPLEDFSDASDGYLINDTCEFGVDLFVSKKKRRGATEEFVCGHITNTVMYKYVWMIRNFSKLNVERLCSKPFTAGDQKYCMWRLHLYPKGRGRAKGIGFHSFVLELYKPHTYFPDGATVFVRYTIRVVDQIHGEHHYRTDLAMFTTSESLLILWTFITPTANARLLKYDSCIYEVEITILGLLIPQFSTP</sequence>
<dbReference type="EMBL" id="JBEDUW010000005">
    <property type="protein sequence ID" value="KAK9926991.1"/>
    <property type="molecule type" value="Genomic_DNA"/>
</dbReference>
<dbReference type="PANTHER" id="PTHR46162:SF65">
    <property type="entry name" value="F9D12.8 PROTEIN-RELATED"/>
    <property type="match status" value="1"/>
</dbReference>
<dbReference type="CDD" id="cd00121">
    <property type="entry name" value="MATH"/>
    <property type="match status" value="2"/>
</dbReference>
<feature type="domain" description="MATH" evidence="1">
    <location>
        <begin position="146"/>
        <end position="274"/>
    </location>
</feature>
<dbReference type="SUPFAM" id="SSF49599">
    <property type="entry name" value="TRAF domain-like"/>
    <property type="match status" value="2"/>
</dbReference>
<accession>A0AAW1WSG2</accession>